<reference evidence="3" key="1">
    <citation type="submission" date="2019-07" db="EMBL/GenBank/DDBJ databases">
        <authorList>
            <person name="Alioto T."/>
            <person name="Alioto T."/>
            <person name="Gomez Garrido J."/>
        </authorList>
    </citation>
    <scope>NUCLEOTIDE SEQUENCE</scope>
</reference>
<keyword evidence="5" id="KW-1185">Reference proteome</keyword>
<feature type="region of interest" description="Disordered" evidence="1">
    <location>
        <begin position="94"/>
        <end position="167"/>
    </location>
</feature>
<sequence>MSQYLKSIKHIVDSLAAAGTPLSSATLVVHTLNGLPAEYHAFPTSIRTRSTPIVIDELHSLLLSEELALLRQNSMKSSFETLPHAFAAVQFGSGSNRGSAKSYNRGRGKSQFHSPNPNYRPNSGGHFRPNSGGYSSGILPTPRPGGHSSGFSGGSSSGGSVPLIVIK</sequence>
<dbReference type="OMA" id="NSGGHFR"/>
<name>A0A5E4G4U5_PRUDU</name>
<reference evidence="2 5" key="3">
    <citation type="journal article" date="2022" name="G3 (Bethesda)">
        <title>Whole-genome sequence and methylome profiling of the almond [Prunus dulcis (Mill.) D.A. Webb] cultivar 'Nonpareil'.</title>
        <authorList>
            <person name="D'Amico-Willman K.M."/>
            <person name="Ouma W.Z."/>
            <person name="Meulia T."/>
            <person name="Sideli G.M."/>
            <person name="Gradziel T.M."/>
            <person name="Fresnedo-Ramirez J."/>
        </authorList>
    </citation>
    <scope>NUCLEOTIDE SEQUENCE [LARGE SCALE GENOMIC DNA]</scope>
    <source>
        <strain evidence="2">Clone GOH B32 T37-40</strain>
    </source>
</reference>
<feature type="compositionally biased region" description="Polar residues" evidence="1">
    <location>
        <begin position="111"/>
        <end position="121"/>
    </location>
</feature>
<accession>A0A5E4G4U5</accession>
<evidence type="ECO:0000313" key="2">
    <source>
        <dbReference type="EMBL" id="KAI5350538.1"/>
    </source>
</evidence>
<dbReference type="AlphaFoldDB" id="A0A5E4G4U5"/>
<evidence type="ECO:0000313" key="4">
    <source>
        <dbReference type="Proteomes" id="UP000327085"/>
    </source>
</evidence>
<organism evidence="3 4">
    <name type="scientific">Prunus dulcis</name>
    <name type="common">Almond</name>
    <name type="synonym">Amygdalus dulcis</name>
    <dbReference type="NCBI Taxonomy" id="3755"/>
    <lineage>
        <taxon>Eukaryota</taxon>
        <taxon>Viridiplantae</taxon>
        <taxon>Streptophyta</taxon>
        <taxon>Embryophyta</taxon>
        <taxon>Tracheophyta</taxon>
        <taxon>Spermatophyta</taxon>
        <taxon>Magnoliopsida</taxon>
        <taxon>eudicotyledons</taxon>
        <taxon>Gunneridae</taxon>
        <taxon>Pentapetalae</taxon>
        <taxon>rosids</taxon>
        <taxon>fabids</taxon>
        <taxon>Rosales</taxon>
        <taxon>Rosaceae</taxon>
        <taxon>Amygdaloideae</taxon>
        <taxon>Amygdaleae</taxon>
        <taxon>Prunus</taxon>
    </lineage>
</organism>
<dbReference type="Gramene" id="VVA34835">
    <property type="protein sequence ID" value="VVA34835"/>
    <property type="gene ID" value="Prudul26B022778"/>
</dbReference>
<evidence type="ECO:0000256" key="1">
    <source>
        <dbReference type="SAM" id="MobiDB-lite"/>
    </source>
</evidence>
<proteinExistence type="predicted"/>
<evidence type="ECO:0000313" key="5">
    <source>
        <dbReference type="Proteomes" id="UP001054821"/>
    </source>
</evidence>
<dbReference type="EMBL" id="CABIKO010000354">
    <property type="protein sequence ID" value="VVA34835.1"/>
    <property type="molecule type" value="Genomic_DNA"/>
</dbReference>
<evidence type="ECO:0000313" key="3">
    <source>
        <dbReference type="EMBL" id="VVA34835.1"/>
    </source>
</evidence>
<dbReference type="PANTHER" id="PTHR47481:SF29">
    <property type="entry name" value="RETROTRANSPOSON GAG DOMAIN-CONTAINING PROTEIN"/>
    <property type="match status" value="1"/>
</dbReference>
<reference evidence="4" key="2">
    <citation type="journal article" date="2020" name="Plant J.">
        <title>Transposons played a major role in the diversification between the closely related almond and peach genomes: results from the almond genome sequence.</title>
        <authorList>
            <person name="Alioto T."/>
            <person name="Alexiou K.G."/>
            <person name="Bardil A."/>
            <person name="Barteri F."/>
            <person name="Castanera R."/>
            <person name="Cruz F."/>
            <person name="Dhingra A."/>
            <person name="Duval H."/>
            <person name="Fernandez I Marti A."/>
            <person name="Frias L."/>
            <person name="Galan B."/>
            <person name="Garcia J.L."/>
            <person name="Howad W."/>
            <person name="Gomez-Garrido J."/>
            <person name="Gut M."/>
            <person name="Julca I."/>
            <person name="Morata J."/>
            <person name="Puigdomenech P."/>
            <person name="Ribeca P."/>
            <person name="Rubio Cabetas M.J."/>
            <person name="Vlasova A."/>
            <person name="Wirthensohn M."/>
            <person name="Garcia-Mas J."/>
            <person name="Gabaldon T."/>
            <person name="Casacuberta J.M."/>
            <person name="Arus P."/>
        </authorList>
    </citation>
    <scope>NUCLEOTIDE SEQUENCE [LARGE SCALE GENOMIC DNA]</scope>
    <source>
        <strain evidence="4">cv. Texas</strain>
    </source>
</reference>
<dbReference type="EMBL" id="JAJFAZ020000001">
    <property type="protein sequence ID" value="KAI5350538.1"/>
    <property type="molecule type" value="Genomic_DNA"/>
</dbReference>
<dbReference type="InParanoid" id="A0A5E4G4U5"/>
<feature type="compositionally biased region" description="Gly residues" evidence="1">
    <location>
        <begin position="147"/>
        <end position="157"/>
    </location>
</feature>
<gene>
    <name evidence="3" type="ORF">ALMOND_2B022778</name>
    <name evidence="2" type="ORF">L3X38_003429</name>
</gene>
<protein>
    <submittedName>
        <fullName evidence="3">PREDICTED: Retrovirus-related Pol poly from transposon</fullName>
    </submittedName>
</protein>
<dbReference type="Pfam" id="PF14223">
    <property type="entry name" value="Retrotran_gag_2"/>
    <property type="match status" value="1"/>
</dbReference>
<dbReference type="Proteomes" id="UP001054821">
    <property type="component" value="Chromosome 1"/>
</dbReference>
<dbReference type="Proteomes" id="UP000327085">
    <property type="component" value="Chromosome 1"/>
</dbReference>
<dbReference type="PANTHER" id="PTHR47481">
    <property type="match status" value="1"/>
</dbReference>